<accession>A0A0D0V367</accession>
<name>A0A0D0V367_9TREE</name>
<reference evidence="1 2" key="1">
    <citation type="submission" date="2015-01" db="EMBL/GenBank/DDBJ databases">
        <title>The Genome Sequence of Cryptococcus gattii Ram5.</title>
        <authorList>
            <consortium name="The Broad Institute Genomics Platform"/>
            <person name="Cuomo C."/>
            <person name="Litvintseva A."/>
            <person name="Chen Y."/>
            <person name="Heitman J."/>
            <person name="Sun S."/>
            <person name="Springer D."/>
            <person name="Dromer F."/>
            <person name="Young S."/>
            <person name="Zeng Q."/>
            <person name="Gargeya S."/>
            <person name="Abouelleil A."/>
            <person name="Alvarado L."/>
            <person name="Chapman S.B."/>
            <person name="Gainer-Dewar J."/>
            <person name="Goldberg J."/>
            <person name="Griggs A."/>
            <person name="Gujja S."/>
            <person name="Hansen M."/>
            <person name="Howarth C."/>
            <person name="Imamovic A."/>
            <person name="Larimer J."/>
            <person name="Murphy C."/>
            <person name="Naylor J."/>
            <person name="Pearson M."/>
            <person name="Priest M."/>
            <person name="Roberts A."/>
            <person name="Saif S."/>
            <person name="Shea T."/>
            <person name="Sykes S."/>
            <person name="Wortman J."/>
            <person name="Nusbaum C."/>
            <person name="Birren B."/>
        </authorList>
    </citation>
    <scope>NUCLEOTIDE SEQUENCE [LARGE SCALE GENOMIC DNA]</scope>
    <source>
        <strain evidence="1 2">Ram5</strain>
    </source>
</reference>
<protein>
    <submittedName>
        <fullName evidence="1">Uncharacterized protein</fullName>
    </submittedName>
</protein>
<evidence type="ECO:0000313" key="2">
    <source>
        <dbReference type="Proteomes" id="UP000053392"/>
    </source>
</evidence>
<proteinExistence type="predicted"/>
<keyword evidence="2" id="KW-1185">Reference proteome</keyword>
<organism evidence="1 2">
    <name type="scientific">Cryptococcus deuterogattii Ram5</name>
    <dbReference type="NCBI Taxonomy" id="1296110"/>
    <lineage>
        <taxon>Eukaryota</taxon>
        <taxon>Fungi</taxon>
        <taxon>Dikarya</taxon>
        <taxon>Basidiomycota</taxon>
        <taxon>Agaricomycotina</taxon>
        <taxon>Tremellomycetes</taxon>
        <taxon>Tremellales</taxon>
        <taxon>Cryptococcaceae</taxon>
        <taxon>Cryptococcus</taxon>
        <taxon>Cryptococcus gattii species complex</taxon>
    </lineage>
</organism>
<dbReference type="Proteomes" id="UP000053392">
    <property type="component" value="Unassembled WGS sequence"/>
</dbReference>
<dbReference type="OrthoDB" id="10447166at2759"/>
<evidence type="ECO:0000313" key="1">
    <source>
        <dbReference type="EMBL" id="KIR41861.1"/>
    </source>
</evidence>
<dbReference type="AlphaFoldDB" id="A0A0D0V367"/>
<dbReference type="HOGENOM" id="CLU_2096773_0_0_1"/>
<sequence>MVIKESATGSVSVEGLVSSPRVVGGQRVLKGMFYLWHQRAWRQTASTKQIRSAWRTSGLWPLNKQIDIDPQTPPPQNAAEDPLTPYGLRILRPNNLAARIALRKRHWKRHWRKKRN</sequence>
<gene>
    <name evidence="1" type="ORF">I313_02021</name>
</gene>
<dbReference type="EMBL" id="KN847899">
    <property type="protein sequence ID" value="KIR41861.1"/>
    <property type="molecule type" value="Genomic_DNA"/>
</dbReference>